<organism evidence="2 3">
    <name type="scientific">Thauera phenylacetica B4P</name>
    <dbReference type="NCBI Taxonomy" id="1234382"/>
    <lineage>
        <taxon>Bacteria</taxon>
        <taxon>Pseudomonadati</taxon>
        <taxon>Pseudomonadota</taxon>
        <taxon>Betaproteobacteria</taxon>
        <taxon>Rhodocyclales</taxon>
        <taxon>Zoogloeaceae</taxon>
        <taxon>Thauera</taxon>
    </lineage>
</organism>
<dbReference type="GO" id="GO:0004808">
    <property type="term" value="F:tRNA (5-methylaminomethyl-2-thiouridylate)(34)-methyltransferase activity"/>
    <property type="evidence" value="ECO:0007669"/>
    <property type="project" value="InterPro"/>
</dbReference>
<keyword evidence="3" id="KW-1185">Reference proteome</keyword>
<feature type="domain" description="MnmC-like methyltransferase" evidence="1">
    <location>
        <begin position="110"/>
        <end position="219"/>
    </location>
</feature>
<sequence length="219" mass="23974">MPILPARLERSPEGLLYSSGFGDFYHSRDDALGQVRAVFLAGNGLPQRWQGRERFTILETGFGAGLNFLATWAAWREDARRSARLHFVSCELHPFTREDLALIHAAWPDLATLAAELRAQWPVLAPDLHRLNLDDGRVTLTLHLGDAAEGLARIDARADALYLDGFAPAKNPALWSERVFHLLAGLAAPGATLATWSVAGEVREGLRRAGFAAEKAPGF</sequence>
<feature type="non-terminal residue" evidence="2">
    <location>
        <position position="219"/>
    </location>
</feature>
<dbReference type="NCBIfam" id="NF033855">
    <property type="entry name" value="tRNA_MNMC2"/>
    <property type="match status" value="1"/>
</dbReference>
<evidence type="ECO:0000313" key="3">
    <source>
        <dbReference type="Proteomes" id="UP000013047"/>
    </source>
</evidence>
<dbReference type="PANTHER" id="PTHR39963">
    <property type="entry name" value="SLL0983 PROTEIN"/>
    <property type="match status" value="1"/>
</dbReference>
<proteinExistence type="predicted"/>
<gene>
    <name evidence="2" type="primary">mnmC</name>
    <name evidence="2" type="ORF">C667_20764</name>
</gene>
<evidence type="ECO:0000313" key="2">
    <source>
        <dbReference type="EMBL" id="ENO95096.1"/>
    </source>
</evidence>
<accession>N6YL69</accession>
<name>N6YL69_9RHOO</name>
<protein>
    <submittedName>
        <fullName evidence="2">Bifunctional tRNA (Mnm(5)s(2)U34)-methyltransferase/FAD-dependent cmnm(5)s(2)U34 oxidoreductase</fullName>
    </submittedName>
</protein>
<dbReference type="Proteomes" id="UP000013047">
    <property type="component" value="Unassembled WGS sequence"/>
</dbReference>
<dbReference type="SUPFAM" id="SSF53335">
    <property type="entry name" value="S-adenosyl-L-methionine-dependent methyltransferases"/>
    <property type="match status" value="1"/>
</dbReference>
<keyword evidence="2" id="KW-0808">Transferase</keyword>
<dbReference type="InterPro" id="IPR029063">
    <property type="entry name" value="SAM-dependent_MTases_sf"/>
</dbReference>
<dbReference type="AlphaFoldDB" id="N6YL69"/>
<dbReference type="InterPro" id="IPR008471">
    <property type="entry name" value="MnmC-like_methylTransf"/>
</dbReference>
<evidence type="ECO:0000259" key="1">
    <source>
        <dbReference type="Pfam" id="PF05430"/>
    </source>
</evidence>
<dbReference type="EMBL" id="AMXF01000282">
    <property type="protein sequence ID" value="ENO95096.1"/>
    <property type="molecule type" value="Genomic_DNA"/>
</dbReference>
<reference evidence="2 3" key="1">
    <citation type="submission" date="2012-09" db="EMBL/GenBank/DDBJ databases">
        <title>Draft Genome Sequences of 6 Strains from Genus Thauera.</title>
        <authorList>
            <person name="Liu B."/>
            <person name="Shapleigh J.P."/>
            <person name="Frostegard A.H."/>
        </authorList>
    </citation>
    <scope>NUCLEOTIDE SEQUENCE [LARGE SCALE GENOMIC DNA]</scope>
    <source>
        <strain evidence="2 3">B4P</strain>
    </source>
</reference>
<dbReference type="InterPro" id="IPR047785">
    <property type="entry name" value="tRNA_MNMC2"/>
</dbReference>
<comment type="caution">
    <text evidence="2">The sequence shown here is derived from an EMBL/GenBank/DDBJ whole genome shotgun (WGS) entry which is preliminary data.</text>
</comment>
<dbReference type="RefSeq" id="WP_004380469.1">
    <property type="nucleotide sequence ID" value="NZ_AMXF01000282.1"/>
</dbReference>
<dbReference type="Gene3D" id="3.40.50.150">
    <property type="entry name" value="Vaccinia Virus protein VP39"/>
    <property type="match status" value="1"/>
</dbReference>
<keyword evidence="2" id="KW-0489">Methyltransferase</keyword>
<dbReference type="PANTHER" id="PTHR39963:SF1">
    <property type="entry name" value="MNMC-LIKE METHYLTRANSFERASE DOMAIN-CONTAINING PROTEIN"/>
    <property type="match status" value="1"/>
</dbReference>
<dbReference type="OrthoDB" id="9786494at2"/>
<dbReference type="Pfam" id="PF05430">
    <property type="entry name" value="Methyltransf_30"/>
    <property type="match status" value="1"/>
</dbReference>
<dbReference type="GO" id="GO:0032259">
    <property type="term" value="P:methylation"/>
    <property type="evidence" value="ECO:0007669"/>
    <property type="project" value="UniProtKB-KW"/>
</dbReference>
<dbReference type="GO" id="GO:0016645">
    <property type="term" value="F:oxidoreductase activity, acting on the CH-NH group of donors"/>
    <property type="evidence" value="ECO:0007669"/>
    <property type="project" value="InterPro"/>
</dbReference>